<dbReference type="AlphaFoldDB" id="A0AA39TRG4"/>
<evidence type="ECO:0000313" key="3">
    <source>
        <dbReference type="Proteomes" id="UP001175227"/>
    </source>
</evidence>
<gene>
    <name evidence="2" type="ORF">IW261DRAFT_1347491</name>
</gene>
<evidence type="ECO:0000313" key="2">
    <source>
        <dbReference type="EMBL" id="KAK0464008.1"/>
    </source>
</evidence>
<accession>A0AA39TRG4</accession>
<organism evidence="2 3">
    <name type="scientific">Armillaria novae-zelandiae</name>
    <dbReference type="NCBI Taxonomy" id="153914"/>
    <lineage>
        <taxon>Eukaryota</taxon>
        <taxon>Fungi</taxon>
        <taxon>Dikarya</taxon>
        <taxon>Basidiomycota</taxon>
        <taxon>Agaricomycotina</taxon>
        <taxon>Agaricomycetes</taxon>
        <taxon>Agaricomycetidae</taxon>
        <taxon>Agaricales</taxon>
        <taxon>Marasmiineae</taxon>
        <taxon>Physalacriaceae</taxon>
        <taxon>Armillaria</taxon>
    </lineage>
</organism>
<evidence type="ECO:0008006" key="4">
    <source>
        <dbReference type="Google" id="ProtNLM"/>
    </source>
</evidence>
<dbReference type="Gene3D" id="3.30.420.10">
    <property type="entry name" value="Ribonuclease H-like superfamily/Ribonuclease H"/>
    <property type="match status" value="1"/>
</dbReference>
<comment type="caution">
    <text evidence="2">The sequence shown here is derived from an EMBL/GenBank/DDBJ whole genome shotgun (WGS) entry which is preliminary data.</text>
</comment>
<feature type="region of interest" description="Disordered" evidence="1">
    <location>
        <begin position="86"/>
        <end position="108"/>
    </location>
</feature>
<dbReference type="GO" id="GO:0003676">
    <property type="term" value="F:nucleic acid binding"/>
    <property type="evidence" value="ECO:0007669"/>
    <property type="project" value="InterPro"/>
</dbReference>
<evidence type="ECO:0000256" key="1">
    <source>
        <dbReference type="SAM" id="MobiDB-lite"/>
    </source>
</evidence>
<name>A0AA39TRG4_9AGAR</name>
<protein>
    <recommendedName>
        <fullName evidence="4">RNase H type-1 domain-containing protein</fullName>
    </recommendedName>
</protein>
<feature type="compositionally biased region" description="Basic and acidic residues" evidence="1">
    <location>
        <begin position="98"/>
        <end position="108"/>
    </location>
</feature>
<proteinExistence type="predicted"/>
<feature type="compositionally biased region" description="Basic and acidic residues" evidence="1">
    <location>
        <begin position="8"/>
        <end position="17"/>
    </location>
</feature>
<keyword evidence="3" id="KW-1185">Reference proteome</keyword>
<feature type="region of interest" description="Disordered" evidence="1">
    <location>
        <begin position="1"/>
        <end position="21"/>
    </location>
</feature>
<reference evidence="2" key="1">
    <citation type="submission" date="2023-06" db="EMBL/GenBank/DDBJ databases">
        <authorList>
            <consortium name="Lawrence Berkeley National Laboratory"/>
            <person name="Ahrendt S."/>
            <person name="Sahu N."/>
            <person name="Indic B."/>
            <person name="Wong-Bajracharya J."/>
            <person name="Merenyi Z."/>
            <person name="Ke H.-M."/>
            <person name="Monk M."/>
            <person name="Kocsube S."/>
            <person name="Drula E."/>
            <person name="Lipzen A."/>
            <person name="Balint B."/>
            <person name="Henrissat B."/>
            <person name="Andreopoulos B."/>
            <person name="Martin F.M."/>
            <person name="Harder C.B."/>
            <person name="Rigling D."/>
            <person name="Ford K.L."/>
            <person name="Foster G.D."/>
            <person name="Pangilinan J."/>
            <person name="Papanicolaou A."/>
            <person name="Barry K."/>
            <person name="LaButti K."/>
            <person name="Viragh M."/>
            <person name="Koriabine M."/>
            <person name="Yan M."/>
            <person name="Riley R."/>
            <person name="Champramary S."/>
            <person name="Plett K.L."/>
            <person name="Tsai I.J."/>
            <person name="Slot J."/>
            <person name="Sipos G."/>
            <person name="Plett J."/>
            <person name="Nagy L.G."/>
            <person name="Grigoriev I.V."/>
        </authorList>
    </citation>
    <scope>NUCLEOTIDE SEQUENCE</scope>
    <source>
        <strain evidence="2">ICMP 16352</strain>
    </source>
</reference>
<dbReference type="EMBL" id="JAUEPR010000105">
    <property type="protein sequence ID" value="KAK0464008.1"/>
    <property type="molecule type" value="Genomic_DNA"/>
</dbReference>
<dbReference type="Proteomes" id="UP001175227">
    <property type="component" value="Unassembled WGS sequence"/>
</dbReference>
<dbReference type="InterPro" id="IPR036397">
    <property type="entry name" value="RNaseH_sf"/>
</dbReference>
<sequence length="108" mass="11941">METEEQDDNSHNQERIFNKNLTDQGNLADAFRIFTEGNVCNELPPPAIEWEASENGDAQDTIQEVYTDGGCTNNGNENAIASTGVWFGENDPRNSAIRLHDDLGKPSN</sequence>